<proteinExistence type="predicted"/>
<evidence type="ECO:0000256" key="1">
    <source>
        <dbReference type="SAM" id="MobiDB-lite"/>
    </source>
</evidence>
<dbReference type="Proteomes" id="UP001217089">
    <property type="component" value="Unassembled WGS sequence"/>
</dbReference>
<keyword evidence="3" id="KW-1185">Reference proteome</keyword>
<feature type="region of interest" description="Disordered" evidence="1">
    <location>
        <begin position="152"/>
        <end position="172"/>
    </location>
</feature>
<reference evidence="2 3" key="1">
    <citation type="submission" date="2022-12" db="EMBL/GenBank/DDBJ databases">
        <title>Chromosome-level genome of Tegillarca granosa.</title>
        <authorList>
            <person name="Kim J."/>
        </authorList>
    </citation>
    <scope>NUCLEOTIDE SEQUENCE [LARGE SCALE GENOMIC DNA]</scope>
    <source>
        <strain evidence="2">Teg-2019</strain>
        <tissue evidence="2">Adductor muscle</tissue>
    </source>
</reference>
<protein>
    <submittedName>
        <fullName evidence="2">Uncharacterized protein</fullName>
    </submittedName>
</protein>
<name>A0ABQ9ENT1_TEGGR</name>
<evidence type="ECO:0000313" key="2">
    <source>
        <dbReference type="EMBL" id="KAJ8305262.1"/>
    </source>
</evidence>
<accession>A0ABQ9ENT1</accession>
<evidence type="ECO:0000313" key="3">
    <source>
        <dbReference type="Proteomes" id="UP001217089"/>
    </source>
</evidence>
<comment type="caution">
    <text evidence="2">The sequence shown here is derived from an EMBL/GenBank/DDBJ whole genome shotgun (WGS) entry which is preliminary data.</text>
</comment>
<gene>
    <name evidence="2" type="ORF">KUTeg_015807</name>
</gene>
<organism evidence="2 3">
    <name type="scientific">Tegillarca granosa</name>
    <name type="common">Malaysian cockle</name>
    <name type="synonym">Anadara granosa</name>
    <dbReference type="NCBI Taxonomy" id="220873"/>
    <lineage>
        <taxon>Eukaryota</taxon>
        <taxon>Metazoa</taxon>
        <taxon>Spiralia</taxon>
        <taxon>Lophotrochozoa</taxon>
        <taxon>Mollusca</taxon>
        <taxon>Bivalvia</taxon>
        <taxon>Autobranchia</taxon>
        <taxon>Pteriomorphia</taxon>
        <taxon>Arcoida</taxon>
        <taxon>Arcoidea</taxon>
        <taxon>Arcidae</taxon>
        <taxon>Tegillarca</taxon>
    </lineage>
</organism>
<dbReference type="EMBL" id="JARBDR010000813">
    <property type="protein sequence ID" value="KAJ8305262.1"/>
    <property type="molecule type" value="Genomic_DNA"/>
</dbReference>
<sequence length="433" mass="49050">MLKGIYQSRKLKFYVFILVNQSQSKTKGNGLARESSNHAGSVNTVDVAMQTSPQLNNDIKSRDNIGSVLNQSAIMFFRSNPTIYELYPCKQTHRLAPPTPPVYGLPHGVSPNMRAEFMDINRQYLIRSSTSTQIMSAPTPQLHQVHQVFNPQPQSFGSRTDTWASPENVPELTSNPAAEQFADNRENRDRIDGNEFNHAELEERSRSMRDNLVFSGIPEQFSTDERGNRFEETEKVLKDILEKEMQIDSVKVRDKGFHRVHRVNDSCVYIPPEGSKYSSAEAFNDIEDELASYSDTNKHSSLHFKLEVNINCPKNNKNTKSQQIVRWNPDKTEEFVNSFDINVVNDLISSLDILCCNSKTNQDTTLEYKINDIVNHLGHLFTQSADCVIGSQSSNGRTKRGCSSCYNMLNKAENDKMSSFAYPPQSGILLETE</sequence>